<dbReference type="AlphaFoldDB" id="A0A2N5LZQ5"/>
<dbReference type="PROSITE" id="PS50801">
    <property type="entry name" value="STAS"/>
    <property type="match status" value="1"/>
</dbReference>
<dbReference type="SUPFAM" id="SSF55785">
    <property type="entry name" value="PYP-like sensor domain (PAS domain)"/>
    <property type="match status" value="1"/>
</dbReference>
<accession>A0A2N5LZQ5</accession>
<dbReference type="SUPFAM" id="SSF52091">
    <property type="entry name" value="SpoIIaa-like"/>
    <property type="match status" value="1"/>
</dbReference>
<feature type="domain" description="STAS" evidence="3">
    <location>
        <begin position="165"/>
        <end position="276"/>
    </location>
</feature>
<organism evidence="4 5">
    <name type="scientific">Peribacillus deserti</name>
    <dbReference type="NCBI Taxonomy" id="673318"/>
    <lineage>
        <taxon>Bacteria</taxon>
        <taxon>Bacillati</taxon>
        <taxon>Bacillota</taxon>
        <taxon>Bacilli</taxon>
        <taxon>Bacillales</taxon>
        <taxon>Bacillaceae</taxon>
        <taxon>Peribacillus</taxon>
    </lineage>
</organism>
<dbReference type="SMART" id="SM00086">
    <property type="entry name" value="PAC"/>
    <property type="match status" value="1"/>
</dbReference>
<dbReference type="CDD" id="cd00130">
    <property type="entry name" value="PAS"/>
    <property type="match status" value="1"/>
</dbReference>
<comment type="caution">
    <text evidence="4">The sequence shown here is derived from an EMBL/GenBank/DDBJ whole genome shotgun (WGS) entry which is preliminary data.</text>
</comment>
<dbReference type="NCBIfam" id="TIGR00229">
    <property type="entry name" value="sensory_box"/>
    <property type="match status" value="1"/>
</dbReference>
<dbReference type="Gene3D" id="3.30.750.24">
    <property type="entry name" value="STAS domain"/>
    <property type="match status" value="1"/>
</dbReference>
<dbReference type="Pfam" id="PF01740">
    <property type="entry name" value="STAS"/>
    <property type="match status" value="1"/>
</dbReference>
<evidence type="ECO:0000313" key="4">
    <source>
        <dbReference type="EMBL" id="PLT27592.1"/>
    </source>
</evidence>
<dbReference type="EMBL" id="PGUY01000090">
    <property type="protein sequence ID" value="PLT27592.1"/>
    <property type="molecule type" value="Genomic_DNA"/>
</dbReference>
<proteinExistence type="predicted"/>
<dbReference type="InterPro" id="IPR051932">
    <property type="entry name" value="Bact_StressResp_Reg"/>
</dbReference>
<dbReference type="PROSITE" id="PS50113">
    <property type="entry name" value="PAC"/>
    <property type="match status" value="1"/>
</dbReference>
<sequence length="283" mass="31988">MRKYEKGRHSLSYICYNYKKMKQIRGSSKSMVNKQELFSFISEKSQNIISILSADGVFTYISPTVEALLGYSPHEVIGKPAASFNPPDTNREWQDYRNSLFIDKNTFRFIGRVRHKNGDYRWYETTTEIIRDPSGNIIQTINVGRDITDRKQAEEELASLVKELSSPVIPVIDGILVIPLIGKFNRERMSDLIHTALTHVSNGKADTLLLDVTGYTHADDLSLAGIQQLITAVHLMGTECFIVGISPDLAIGLTRSQINLSGVRTFSTLQKGVEFCIQRKRER</sequence>
<gene>
    <name evidence="4" type="ORF">CUU66_23035</name>
</gene>
<evidence type="ECO:0000259" key="2">
    <source>
        <dbReference type="PROSITE" id="PS50113"/>
    </source>
</evidence>
<dbReference type="PANTHER" id="PTHR33745">
    <property type="entry name" value="RSBT ANTAGONIST PROTEIN RSBS-RELATED"/>
    <property type="match status" value="1"/>
</dbReference>
<dbReference type="OrthoDB" id="9759607at2"/>
<evidence type="ECO:0000259" key="3">
    <source>
        <dbReference type="PROSITE" id="PS50801"/>
    </source>
</evidence>
<evidence type="ECO:0000313" key="5">
    <source>
        <dbReference type="Proteomes" id="UP000234748"/>
    </source>
</evidence>
<dbReference type="InterPro" id="IPR002645">
    <property type="entry name" value="STAS_dom"/>
</dbReference>
<dbReference type="InterPro" id="IPR001610">
    <property type="entry name" value="PAC"/>
</dbReference>
<dbReference type="PANTHER" id="PTHR33745:SF8">
    <property type="entry name" value="BLUE-LIGHT PHOTORECEPTOR"/>
    <property type="match status" value="1"/>
</dbReference>
<dbReference type="InterPro" id="IPR036513">
    <property type="entry name" value="STAS_dom_sf"/>
</dbReference>
<dbReference type="SMART" id="SM00091">
    <property type="entry name" value="PAS"/>
    <property type="match status" value="1"/>
</dbReference>
<reference evidence="4 5" key="1">
    <citation type="submission" date="2017-11" db="EMBL/GenBank/DDBJ databases">
        <title>Comparitive Functional Genomics of Dry Heat Resistant strains isolated from the Viking Spacecraft.</title>
        <authorList>
            <person name="Seuylemezian A."/>
            <person name="Cooper K."/>
            <person name="Vaishampayan P."/>
        </authorList>
    </citation>
    <scope>NUCLEOTIDE SEQUENCE [LARGE SCALE GENOMIC DNA]</scope>
    <source>
        <strain evidence="4 5">V1-29</strain>
    </source>
</reference>
<dbReference type="Pfam" id="PF08447">
    <property type="entry name" value="PAS_3"/>
    <property type="match status" value="1"/>
</dbReference>
<evidence type="ECO:0000259" key="1">
    <source>
        <dbReference type="PROSITE" id="PS50112"/>
    </source>
</evidence>
<feature type="domain" description="PAS" evidence="1">
    <location>
        <begin position="34"/>
        <end position="79"/>
    </location>
</feature>
<dbReference type="InterPro" id="IPR035965">
    <property type="entry name" value="PAS-like_dom_sf"/>
</dbReference>
<dbReference type="CDD" id="cd07041">
    <property type="entry name" value="STAS_RsbR_RsbS_like"/>
    <property type="match status" value="1"/>
</dbReference>
<feature type="domain" description="PAC" evidence="2">
    <location>
        <begin position="103"/>
        <end position="159"/>
    </location>
</feature>
<evidence type="ECO:0008006" key="6">
    <source>
        <dbReference type="Google" id="ProtNLM"/>
    </source>
</evidence>
<dbReference type="InterPro" id="IPR013655">
    <property type="entry name" value="PAS_fold_3"/>
</dbReference>
<keyword evidence="5" id="KW-1185">Reference proteome</keyword>
<dbReference type="Gene3D" id="3.30.450.20">
    <property type="entry name" value="PAS domain"/>
    <property type="match status" value="1"/>
</dbReference>
<dbReference type="Proteomes" id="UP000234748">
    <property type="component" value="Unassembled WGS sequence"/>
</dbReference>
<protein>
    <recommendedName>
        <fullName evidence="6">Histidine kinase</fullName>
    </recommendedName>
</protein>
<dbReference type="InterPro" id="IPR000014">
    <property type="entry name" value="PAS"/>
</dbReference>
<dbReference type="PROSITE" id="PS50112">
    <property type="entry name" value="PAS"/>
    <property type="match status" value="1"/>
</dbReference>
<dbReference type="InterPro" id="IPR000700">
    <property type="entry name" value="PAS-assoc_C"/>
</dbReference>
<name>A0A2N5LZQ5_9BACI</name>